<reference evidence="8" key="1">
    <citation type="journal article" date="2019" name="Int. J. Syst. Evol. Microbiol.">
        <title>The Global Catalogue of Microorganisms (GCM) 10K type strain sequencing project: providing services to taxonomists for standard genome sequencing and annotation.</title>
        <authorList>
            <consortium name="The Broad Institute Genomics Platform"/>
            <consortium name="The Broad Institute Genome Sequencing Center for Infectious Disease"/>
            <person name="Wu L."/>
            <person name="Ma J."/>
        </authorList>
    </citation>
    <scope>NUCLEOTIDE SEQUENCE [LARGE SCALE GENOMIC DNA]</scope>
    <source>
        <strain evidence="8">CGMCC 1.6784</strain>
    </source>
</reference>
<dbReference type="Pfam" id="PF04002">
    <property type="entry name" value="RadC"/>
    <property type="match status" value="1"/>
</dbReference>
<evidence type="ECO:0000256" key="1">
    <source>
        <dbReference type="ARBA" id="ARBA00022670"/>
    </source>
</evidence>
<dbReference type="RefSeq" id="WP_229710232.1">
    <property type="nucleotide sequence ID" value="NZ_BMLK01000010.1"/>
</dbReference>
<evidence type="ECO:0000313" key="8">
    <source>
        <dbReference type="Proteomes" id="UP000605099"/>
    </source>
</evidence>
<gene>
    <name evidence="7" type="ORF">GCM10011349_24560</name>
</gene>
<dbReference type="InterPro" id="IPR037518">
    <property type="entry name" value="MPN"/>
</dbReference>
<dbReference type="InterPro" id="IPR001405">
    <property type="entry name" value="UPF0758"/>
</dbReference>
<dbReference type="PROSITE" id="PS01302">
    <property type="entry name" value="UPF0758"/>
    <property type="match status" value="1"/>
</dbReference>
<dbReference type="InterPro" id="IPR020891">
    <property type="entry name" value="UPF0758_CS"/>
</dbReference>
<evidence type="ECO:0000256" key="4">
    <source>
        <dbReference type="ARBA" id="ARBA00022833"/>
    </source>
</evidence>
<keyword evidence="2" id="KW-0479">Metal-binding</keyword>
<evidence type="ECO:0000256" key="5">
    <source>
        <dbReference type="ARBA" id="ARBA00023049"/>
    </source>
</evidence>
<accession>A0ABQ2JMM0</accession>
<dbReference type="Proteomes" id="UP000605099">
    <property type="component" value="Unassembled WGS sequence"/>
</dbReference>
<keyword evidence="1" id="KW-0645">Protease</keyword>
<evidence type="ECO:0000256" key="3">
    <source>
        <dbReference type="ARBA" id="ARBA00022801"/>
    </source>
</evidence>
<name>A0ABQ2JMM0_9SPHN</name>
<dbReference type="Gene3D" id="3.40.140.10">
    <property type="entry name" value="Cytidine Deaminase, domain 2"/>
    <property type="match status" value="1"/>
</dbReference>
<evidence type="ECO:0000259" key="6">
    <source>
        <dbReference type="PROSITE" id="PS50249"/>
    </source>
</evidence>
<keyword evidence="8" id="KW-1185">Reference proteome</keyword>
<keyword evidence="5" id="KW-0482">Metalloprotease</keyword>
<feature type="domain" description="MPN" evidence="6">
    <location>
        <begin position="1"/>
        <end position="108"/>
    </location>
</feature>
<dbReference type="EMBL" id="BMLK01000010">
    <property type="protein sequence ID" value="GGN51741.1"/>
    <property type="molecule type" value="Genomic_DNA"/>
</dbReference>
<comment type="caution">
    <text evidence="7">The sequence shown here is derived from an EMBL/GenBank/DDBJ whole genome shotgun (WGS) entry which is preliminary data.</text>
</comment>
<proteinExistence type="predicted"/>
<evidence type="ECO:0000313" key="7">
    <source>
        <dbReference type="EMBL" id="GGN51741.1"/>
    </source>
</evidence>
<sequence>MGGLRHEVILEVFYDAKGDLCGHRVSGGAGSSSVSARYRHLFEHAFRMQAKGFVLVHNHPSGEVRPSSGDVQATRALAAVARAMDLEFHDHLVIAGPAAVSMRRAGLMS</sequence>
<keyword evidence="4" id="KW-0862">Zinc</keyword>
<dbReference type="PANTHER" id="PTHR30471">
    <property type="entry name" value="DNA REPAIR PROTEIN RADC"/>
    <property type="match status" value="1"/>
</dbReference>
<keyword evidence="3" id="KW-0378">Hydrolase</keyword>
<protein>
    <recommendedName>
        <fullName evidence="6">MPN domain-containing protein</fullName>
    </recommendedName>
</protein>
<dbReference type="PANTHER" id="PTHR30471:SF3">
    <property type="entry name" value="UPF0758 PROTEIN YEES-RELATED"/>
    <property type="match status" value="1"/>
</dbReference>
<dbReference type="PROSITE" id="PS50249">
    <property type="entry name" value="MPN"/>
    <property type="match status" value="1"/>
</dbReference>
<dbReference type="InterPro" id="IPR025657">
    <property type="entry name" value="RadC_JAB"/>
</dbReference>
<evidence type="ECO:0000256" key="2">
    <source>
        <dbReference type="ARBA" id="ARBA00022723"/>
    </source>
</evidence>
<organism evidence="7 8">
    <name type="scientific">Novosphingobium indicum</name>
    <dbReference type="NCBI Taxonomy" id="462949"/>
    <lineage>
        <taxon>Bacteria</taxon>
        <taxon>Pseudomonadati</taxon>
        <taxon>Pseudomonadota</taxon>
        <taxon>Alphaproteobacteria</taxon>
        <taxon>Sphingomonadales</taxon>
        <taxon>Sphingomonadaceae</taxon>
        <taxon>Novosphingobium</taxon>
    </lineage>
</organism>